<accession>A0ABW4JV56</accession>
<gene>
    <name evidence="5" type="ORF">ACFSC7_06295</name>
</gene>
<evidence type="ECO:0000256" key="3">
    <source>
        <dbReference type="ARBA" id="ARBA00023163"/>
    </source>
</evidence>
<dbReference type="SUPFAM" id="SSF46689">
    <property type="entry name" value="Homeodomain-like"/>
    <property type="match status" value="1"/>
</dbReference>
<keyword evidence="1" id="KW-0805">Transcription regulation</keyword>
<dbReference type="InterPro" id="IPR009057">
    <property type="entry name" value="Homeodomain-like_sf"/>
</dbReference>
<dbReference type="RefSeq" id="WP_149891106.1">
    <property type="nucleotide sequence ID" value="NZ_JBHUFA010000001.1"/>
</dbReference>
<comment type="caution">
    <text evidence="5">The sequence shown here is derived from an EMBL/GenBank/DDBJ whole genome shotgun (WGS) entry which is preliminary data.</text>
</comment>
<dbReference type="Pfam" id="PF12625">
    <property type="entry name" value="Arabinose_bd"/>
    <property type="match status" value="1"/>
</dbReference>
<evidence type="ECO:0000313" key="6">
    <source>
        <dbReference type="Proteomes" id="UP001597327"/>
    </source>
</evidence>
<evidence type="ECO:0000256" key="1">
    <source>
        <dbReference type="ARBA" id="ARBA00023015"/>
    </source>
</evidence>
<evidence type="ECO:0000259" key="4">
    <source>
        <dbReference type="PROSITE" id="PS01124"/>
    </source>
</evidence>
<keyword evidence="3" id="KW-0804">Transcription</keyword>
<dbReference type="PRINTS" id="PR00032">
    <property type="entry name" value="HTHARAC"/>
</dbReference>
<dbReference type="InterPro" id="IPR018060">
    <property type="entry name" value="HTH_AraC"/>
</dbReference>
<dbReference type="InterPro" id="IPR020449">
    <property type="entry name" value="Tscrpt_reg_AraC-type_HTH"/>
</dbReference>
<dbReference type="InterPro" id="IPR032687">
    <property type="entry name" value="AraC-type_N"/>
</dbReference>
<feature type="domain" description="HTH araC/xylS-type" evidence="4">
    <location>
        <begin position="240"/>
        <end position="338"/>
    </location>
</feature>
<protein>
    <submittedName>
        <fullName evidence="5">Helix-turn-helix domain-containing protein</fullName>
    </submittedName>
</protein>
<keyword evidence="2" id="KW-0238">DNA-binding</keyword>
<keyword evidence="6" id="KW-1185">Reference proteome</keyword>
<name>A0ABW4JV56_9HYPH</name>
<dbReference type="Pfam" id="PF12833">
    <property type="entry name" value="HTH_18"/>
    <property type="match status" value="1"/>
</dbReference>
<dbReference type="EMBL" id="JBHUFA010000001">
    <property type="protein sequence ID" value="MFD1695119.1"/>
    <property type="molecule type" value="Genomic_DNA"/>
</dbReference>
<evidence type="ECO:0000313" key="5">
    <source>
        <dbReference type="EMBL" id="MFD1695119.1"/>
    </source>
</evidence>
<dbReference type="Proteomes" id="UP001597327">
    <property type="component" value="Unassembled WGS sequence"/>
</dbReference>
<organism evidence="5 6">
    <name type="scientific">Roseibium aestuarii</name>
    <dbReference type="NCBI Taxonomy" id="2600299"/>
    <lineage>
        <taxon>Bacteria</taxon>
        <taxon>Pseudomonadati</taxon>
        <taxon>Pseudomonadota</taxon>
        <taxon>Alphaproteobacteria</taxon>
        <taxon>Hyphomicrobiales</taxon>
        <taxon>Stappiaceae</taxon>
        <taxon>Roseibium</taxon>
    </lineage>
</organism>
<dbReference type="PANTHER" id="PTHR47894">
    <property type="entry name" value="HTH-TYPE TRANSCRIPTIONAL REGULATOR GADX"/>
    <property type="match status" value="1"/>
</dbReference>
<evidence type="ECO:0000256" key="2">
    <source>
        <dbReference type="ARBA" id="ARBA00023125"/>
    </source>
</evidence>
<dbReference type="SMART" id="SM00342">
    <property type="entry name" value="HTH_ARAC"/>
    <property type="match status" value="1"/>
</dbReference>
<dbReference type="PROSITE" id="PS01124">
    <property type="entry name" value="HTH_ARAC_FAMILY_2"/>
    <property type="match status" value="1"/>
</dbReference>
<dbReference type="Gene3D" id="1.10.10.60">
    <property type="entry name" value="Homeodomain-like"/>
    <property type="match status" value="1"/>
</dbReference>
<dbReference type="PANTHER" id="PTHR47894:SF1">
    <property type="entry name" value="HTH-TYPE TRANSCRIPTIONAL REGULATOR VQSM"/>
    <property type="match status" value="1"/>
</dbReference>
<proteinExistence type="predicted"/>
<sequence>MSTDAGTEWVVSTFLINAGALATSAGLNWSAILHRQNVSTRALSAPDRRIGLRQAFAVFNDVARTAGDPTLLLNGFARLPLGAGDLMDYLALYAPDTRSALFNWAHYAPLCSRGIGLSLHPTSSHFYLVLSVPNRFGANSQASFAMMGLIAGRLGHLLGDESRSVQMEIAALDPAEAGHEVDLGHFRGGVTFEAPENRIRVPYALAEQPNPHADRNLLRLIEIAANRLMQDINAPSDPVAQIAATIASGMEQGDLTIDTVASSLGLSPRTLQRLLGQAGTSFREVLEDVRRTTAESYLLDTRRPIKEIAYLLGFSNLSTFSRAVKNWFGVAPRELRRQALDETPDGSAQTRRG</sequence>
<reference evidence="6" key="1">
    <citation type="journal article" date="2019" name="Int. J. Syst. Evol. Microbiol.">
        <title>The Global Catalogue of Microorganisms (GCM) 10K type strain sequencing project: providing services to taxonomists for standard genome sequencing and annotation.</title>
        <authorList>
            <consortium name="The Broad Institute Genomics Platform"/>
            <consortium name="The Broad Institute Genome Sequencing Center for Infectious Disease"/>
            <person name="Wu L."/>
            <person name="Ma J."/>
        </authorList>
    </citation>
    <scope>NUCLEOTIDE SEQUENCE [LARGE SCALE GENOMIC DNA]</scope>
    <source>
        <strain evidence="6">JCM 3369</strain>
    </source>
</reference>